<dbReference type="AlphaFoldDB" id="A0A9D4KMQ4"/>
<feature type="region of interest" description="Disordered" evidence="1">
    <location>
        <begin position="85"/>
        <end position="107"/>
    </location>
</feature>
<evidence type="ECO:0000256" key="1">
    <source>
        <dbReference type="SAM" id="MobiDB-lite"/>
    </source>
</evidence>
<protein>
    <submittedName>
        <fullName evidence="2">Uncharacterized protein</fullName>
    </submittedName>
</protein>
<organism evidence="2 3">
    <name type="scientific">Dreissena polymorpha</name>
    <name type="common">Zebra mussel</name>
    <name type="synonym">Mytilus polymorpha</name>
    <dbReference type="NCBI Taxonomy" id="45954"/>
    <lineage>
        <taxon>Eukaryota</taxon>
        <taxon>Metazoa</taxon>
        <taxon>Spiralia</taxon>
        <taxon>Lophotrochozoa</taxon>
        <taxon>Mollusca</taxon>
        <taxon>Bivalvia</taxon>
        <taxon>Autobranchia</taxon>
        <taxon>Heteroconchia</taxon>
        <taxon>Euheterodonta</taxon>
        <taxon>Imparidentia</taxon>
        <taxon>Neoheterodontei</taxon>
        <taxon>Myida</taxon>
        <taxon>Dreissenoidea</taxon>
        <taxon>Dreissenidae</taxon>
        <taxon>Dreissena</taxon>
    </lineage>
</organism>
<dbReference type="Proteomes" id="UP000828390">
    <property type="component" value="Unassembled WGS sequence"/>
</dbReference>
<reference evidence="2" key="2">
    <citation type="submission" date="2020-11" db="EMBL/GenBank/DDBJ databases">
        <authorList>
            <person name="McCartney M.A."/>
            <person name="Auch B."/>
            <person name="Kono T."/>
            <person name="Mallez S."/>
            <person name="Becker A."/>
            <person name="Gohl D.M."/>
            <person name="Silverstein K.A.T."/>
            <person name="Koren S."/>
            <person name="Bechman K.B."/>
            <person name="Herman A."/>
            <person name="Abrahante J.E."/>
            <person name="Garbe J."/>
        </authorList>
    </citation>
    <scope>NUCLEOTIDE SEQUENCE</scope>
    <source>
        <strain evidence="2">Duluth1</strain>
        <tissue evidence="2">Whole animal</tissue>
    </source>
</reference>
<evidence type="ECO:0000313" key="2">
    <source>
        <dbReference type="EMBL" id="KAH3842373.1"/>
    </source>
</evidence>
<accession>A0A9D4KMQ4</accession>
<evidence type="ECO:0000313" key="3">
    <source>
        <dbReference type="Proteomes" id="UP000828390"/>
    </source>
</evidence>
<feature type="compositionally biased region" description="Polar residues" evidence="1">
    <location>
        <begin position="91"/>
        <end position="107"/>
    </location>
</feature>
<reference evidence="2" key="1">
    <citation type="journal article" date="2019" name="bioRxiv">
        <title>The Genome of the Zebra Mussel, Dreissena polymorpha: A Resource for Invasive Species Research.</title>
        <authorList>
            <person name="McCartney M.A."/>
            <person name="Auch B."/>
            <person name="Kono T."/>
            <person name="Mallez S."/>
            <person name="Zhang Y."/>
            <person name="Obille A."/>
            <person name="Becker A."/>
            <person name="Abrahante J.E."/>
            <person name="Garbe J."/>
            <person name="Badalamenti J.P."/>
            <person name="Herman A."/>
            <person name="Mangelson H."/>
            <person name="Liachko I."/>
            <person name="Sullivan S."/>
            <person name="Sone E.D."/>
            <person name="Koren S."/>
            <person name="Silverstein K.A.T."/>
            <person name="Beckman K.B."/>
            <person name="Gohl D.M."/>
        </authorList>
    </citation>
    <scope>NUCLEOTIDE SEQUENCE</scope>
    <source>
        <strain evidence="2">Duluth1</strain>
        <tissue evidence="2">Whole animal</tissue>
    </source>
</reference>
<feature type="region of interest" description="Disordered" evidence="1">
    <location>
        <begin position="137"/>
        <end position="224"/>
    </location>
</feature>
<keyword evidence="3" id="KW-1185">Reference proteome</keyword>
<feature type="compositionally biased region" description="Basic and acidic residues" evidence="1">
    <location>
        <begin position="148"/>
        <end position="176"/>
    </location>
</feature>
<dbReference type="EMBL" id="JAIWYP010000004">
    <property type="protein sequence ID" value="KAH3842373.1"/>
    <property type="molecule type" value="Genomic_DNA"/>
</dbReference>
<name>A0A9D4KMQ4_DREPO</name>
<sequence>MAVYQTVDVVTKETNEQNNESMFLRKNCRVKNIELSIKPSSCGHTEISTDVASPTTRERLSRASIKKISDLAFYFRYQKKKIQKLSEKTEQASQRNSKNTMTSRESTNSMDAFLARADLNEMAHFLSFCGKVTHEKLQAGTTGTPKRKCTDRQTIEHLSSEGSDRKPTRSNSKESIESADTGYESVGRVSKDQKQNASEGANQPLHKRQRTDPLPSDDNRPRKGTAVVAALQPKRGRDSHECTLSKQYLNSFSERNGKTVIMQKFMADQQKATQLESPRQKLYVGGLELSENDERKSKRIKESYLLNDVNVRSIQNINVDVQTHSMHSGPRTLRRESGFANLRKCSESSRFQLPAHAHITQEALFKYSFDGSFPNPDTYQSAEFTYSFTETDNSLIIEDIVEKHVTTAEKSLSIDSTSEEEFNNLLEMNIYSVDESDYLNDSRV</sequence>
<gene>
    <name evidence="2" type="ORF">DPMN_115869</name>
</gene>
<proteinExistence type="predicted"/>
<comment type="caution">
    <text evidence="2">The sequence shown here is derived from an EMBL/GenBank/DDBJ whole genome shotgun (WGS) entry which is preliminary data.</text>
</comment>